<dbReference type="InterPro" id="IPR002347">
    <property type="entry name" value="SDR_fam"/>
</dbReference>
<dbReference type="AlphaFoldDB" id="A0A167NUA3"/>
<dbReference type="InterPro" id="IPR036291">
    <property type="entry name" value="NAD(P)-bd_dom_sf"/>
</dbReference>
<dbReference type="PRINTS" id="PR00081">
    <property type="entry name" value="GDHRDH"/>
</dbReference>
<reference evidence="2 3" key="1">
    <citation type="journal article" date="2016" name="Genome Biol. Evol.">
        <title>Divergent and convergent evolution of fungal pathogenicity.</title>
        <authorList>
            <person name="Shang Y."/>
            <person name="Xiao G."/>
            <person name="Zheng P."/>
            <person name="Cen K."/>
            <person name="Zhan S."/>
            <person name="Wang C."/>
        </authorList>
    </citation>
    <scope>NUCLEOTIDE SEQUENCE [LARGE SCALE GENOMIC DNA]</scope>
    <source>
        <strain evidence="2 3">RCEF 264</strain>
    </source>
</reference>
<dbReference type="Gene3D" id="3.40.50.720">
    <property type="entry name" value="NAD(P)-binding Rossmann-like Domain"/>
    <property type="match status" value="1"/>
</dbReference>
<sequence length="354" mass="38897">MPPKSIDLGDKAITSLFPRTFIKTQFCTKTRLPPPGTDLSGQVALITGGNAGLGFCCARHLLGLKLARLVLAMRSPARGEAAAAVLRDQHPAARVDVWPLDMTSYASVQALVQRVDADLPRLDVVLLNAGVMRIRFGRCPETGHEETIQVNYLSTFLLAILLLPLCKARAPPGRPGRLTIVSSGTALMAKLANRDVRPLLPSFDAVCDDDDGRKWAPAERYFASKMLGHLFFVRLLDYLHADDVVVNLVEPGMCKGSSLHRDATGPASVFFHIMKGVCGRRPEDGAWTYVDAAVVKGKESHGCFLMDWEIHPFTKLVYEPEGKAIMDALWDETMAEYAFAGVRDILDRSKRRAL</sequence>
<dbReference type="PANTHER" id="PTHR43157:SF35">
    <property type="entry name" value="DEHYDROGENASE_REDUCTASE FAMILY PROTEIN, PUTATIVE-RELATED"/>
    <property type="match status" value="1"/>
</dbReference>
<dbReference type="OrthoDB" id="4870549at2759"/>
<evidence type="ECO:0000313" key="3">
    <source>
        <dbReference type="Proteomes" id="UP000076874"/>
    </source>
</evidence>
<evidence type="ECO:0000313" key="2">
    <source>
        <dbReference type="EMBL" id="OAA55936.1"/>
    </source>
</evidence>
<keyword evidence="1" id="KW-0560">Oxidoreductase</keyword>
<evidence type="ECO:0000256" key="1">
    <source>
        <dbReference type="ARBA" id="ARBA00023002"/>
    </source>
</evidence>
<dbReference type="EMBL" id="AZHD01000018">
    <property type="protein sequence ID" value="OAA55936.1"/>
    <property type="molecule type" value="Genomic_DNA"/>
</dbReference>
<accession>A0A167NUA3</accession>
<dbReference type="STRING" id="1081102.A0A167NUA3"/>
<gene>
    <name evidence="2" type="ORF">SPI_08143</name>
</gene>
<dbReference type="Proteomes" id="UP000076874">
    <property type="component" value="Unassembled WGS sequence"/>
</dbReference>
<proteinExistence type="predicted"/>
<dbReference type="Pfam" id="PF00106">
    <property type="entry name" value="adh_short"/>
    <property type="match status" value="1"/>
</dbReference>
<keyword evidence="3" id="KW-1185">Reference proteome</keyword>
<comment type="caution">
    <text evidence="2">The sequence shown here is derived from an EMBL/GenBank/DDBJ whole genome shotgun (WGS) entry which is preliminary data.</text>
</comment>
<organism evidence="2 3">
    <name type="scientific">Niveomyces insectorum RCEF 264</name>
    <dbReference type="NCBI Taxonomy" id="1081102"/>
    <lineage>
        <taxon>Eukaryota</taxon>
        <taxon>Fungi</taxon>
        <taxon>Dikarya</taxon>
        <taxon>Ascomycota</taxon>
        <taxon>Pezizomycotina</taxon>
        <taxon>Sordariomycetes</taxon>
        <taxon>Hypocreomycetidae</taxon>
        <taxon>Hypocreales</taxon>
        <taxon>Cordycipitaceae</taxon>
        <taxon>Niveomyces</taxon>
    </lineage>
</organism>
<dbReference type="SUPFAM" id="SSF51735">
    <property type="entry name" value="NAD(P)-binding Rossmann-fold domains"/>
    <property type="match status" value="1"/>
</dbReference>
<dbReference type="PANTHER" id="PTHR43157">
    <property type="entry name" value="PHOSPHATIDYLINOSITOL-GLYCAN BIOSYNTHESIS CLASS F PROTEIN-RELATED"/>
    <property type="match status" value="1"/>
</dbReference>
<protein>
    <submittedName>
        <fullName evidence="2">NAD(P)-binding domain protein</fullName>
    </submittedName>
</protein>
<name>A0A167NUA3_9HYPO</name>
<dbReference type="GO" id="GO:0016491">
    <property type="term" value="F:oxidoreductase activity"/>
    <property type="evidence" value="ECO:0007669"/>
    <property type="project" value="UniProtKB-KW"/>
</dbReference>